<dbReference type="EMBL" id="JAGQDD010000001">
    <property type="protein sequence ID" value="MBQ0928945.1"/>
    <property type="molecule type" value="Genomic_DNA"/>
</dbReference>
<dbReference type="PANTHER" id="PTHR30625:SF3">
    <property type="entry name" value="TOL-PAL SYSTEM PROTEIN TOLQ"/>
    <property type="match status" value="1"/>
</dbReference>
<dbReference type="Proteomes" id="UP000676246">
    <property type="component" value="Unassembled WGS sequence"/>
</dbReference>
<name>A0A940Y616_9BURK</name>
<comment type="subcellular location">
    <subcellularLocation>
        <location evidence="1">Cell membrane</location>
        <topology evidence="1">Multi-pass membrane protein</topology>
    </subcellularLocation>
    <subcellularLocation>
        <location evidence="6">Membrane</location>
        <topology evidence="6">Multi-pass membrane protein</topology>
    </subcellularLocation>
</comment>
<dbReference type="Pfam" id="PF10102">
    <property type="entry name" value="DUF2341"/>
    <property type="match status" value="1"/>
</dbReference>
<keyword evidence="9" id="KW-0732">Signal</keyword>
<feature type="signal peptide" evidence="9">
    <location>
        <begin position="1"/>
        <end position="26"/>
    </location>
</feature>
<proteinExistence type="inferred from homology"/>
<evidence type="ECO:0000256" key="9">
    <source>
        <dbReference type="SAM" id="SignalP"/>
    </source>
</evidence>
<keyword evidence="6" id="KW-0653">Protein transport</keyword>
<accession>A0A940Y616</accession>
<evidence type="ECO:0000256" key="7">
    <source>
        <dbReference type="SAM" id="MobiDB-lite"/>
    </source>
</evidence>
<evidence type="ECO:0000256" key="4">
    <source>
        <dbReference type="ARBA" id="ARBA00022989"/>
    </source>
</evidence>
<evidence type="ECO:0000256" key="6">
    <source>
        <dbReference type="RuleBase" id="RU004057"/>
    </source>
</evidence>
<feature type="transmembrane region" description="Helical" evidence="8">
    <location>
        <begin position="508"/>
        <end position="532"/>
    </location>
</feature>
<evidence type="ECO:0000256" key="8">
    <source>
        <dbReference type="SAM" id="Phobius"/>
    </source>
</evidence>
<evidence type="ECO:0000256" key="5">
    <source>
        <dbReference type="ARBA" id="ARBA00023136"/>
    </source>
</evidence>
<feature type="region of interest" description="Disordered" evidence="7">
    <location>
        <begin position="155"/>
        <end position="174"/>
    </location>
</feature>
<dbReference type="GO" id="GO:0005886">
    <property type="term" value="C:plasma membrane"/>
    <property type="evidence" value="ECO:0007669"/>
    <property type="project" value="UniProtKB-SubCell"/>
</dbReference>
<dbReference type="AlphaFoldDB" id="A0A940Y616"/>
<evidence type="ECO:0000256" key="1">
    <source>
        <dbReference type="ARBA" id="ARBA00004651"/>
    </source>
</evidence>
<feature type="domain" description="MotA/TolQ/ExbB proton channel" evidence="10">
    <location>
        <begin position="442"/>
        <end position="549"/>
    </location>
</feature>
<keyword evidence="6" id="KW-0813">Transport</keyword>
<keyword evidence="4 8" id="KW-1133">Transmembrane helix</keyword>
<feature type="chain" id="PRO_5037715538" evidence="9">
    <location>
        <begin position="27"/>
        <end position="566"/>
    </location>
</feature>
<evidence type="ECO:0000313" key="13">
    <source>
        <dbReference type="Proteomes" id="UP000676246"/>
    </source>
</evidence>
<sequence length="566" mass="59091">MSATMKRRLLLALGLCAALLSPTAHAWWNEAWSQRARVVIDTTDKGQPLPTAVSDAVLPLRLHSGNFDFASAAPDGADLRVIGADDKTPLPFAIERFDAVNELALLWVRVPMVAQGSDKNVLHVYAGNAKATAEPSAEVFTDAYAAVLHFSETEGPARDAAHQQASTDPVGREPNGLLAGALRTDARGLTLPLAGRLRLSAGGGVTVSMWVRPDPGAGPATLLALGPLSLVRAVDEVEARLDGKVLSTAALPASAWTHVALSVGGGQATLFVNGKPGARADVLLPESTPDLVLGRGLQGQIDELQLLGAARDEGWVRLVAASQGPDSGLVKVLKETPDGAAGEGESHSYFGILFKNLTTDAWVVIIILAIMFVIAAWVMVSKTLQVRRTAAANDRFIERFRQAGAQETVAADTAWGASSLWRLYEVGTREVDKRRAAGVGQLSGANLDAIKATLDATLVRENHALNARMVLLTIAISGGPFLGLLGTVVGVMITFAAIAAAGDVNVNAIAPGIAAALLATVAGLGVAIPALFGYNWLAAQVKNLSADMQIFVDEFVTRAAEAHGAP</sequence>
<reference evidence="12 13" key="1">
    <citation type="submission" date="2021-04" db="EMBL/GenBank/DDBJ databases">
        <title>The genome sequence of Ideonella sp. 3Y2.</title>
        <authorList>
            <person name="Liu Y."/>
        </authorList>
    </citation>
    <scope>NUCLEOTIDE SEQUENCE [LARGE SCALE GENOMIC DNA]</scope>
    <source>
        <strain evidence="12 13">3Y2</strain>
    </source>
</reference>
<keyword evidence="2" id="KW-1003">Cell membrane</keyword>
<dbReference type="Pfam" id="PF13385">
    <property type="entry name" value="Laminin_G_3"/>
    <property type="match status" value="1"/>
</dbReference>
<comment type="caution">
    <text evidence="12">The sequence shown here is derived from an EMBL/GenBank/DDBJ whole genome shotgun (WGS) entry which is preliminary data.</text>
</comment>
<dbReference type="InterPro" id="IPR013320">
    <property type="entry name" value="ConA-like_dom_sf"/>
</dbReference>
<evidence type="ECO:0000313" key="12">
    <source>
        <dbReference type="EMBL" id="MBQ0928945.1"/>
    </source>
</evidence>
<dbReference type="InterPro" id="IPR018765">
    <property type="entry name" value="DUF2341"/>
</dbReference>
<keyword evidence="3 8" id="KW-0812">Transmembrane</keyword>
<feature type="domain" description="DUF2341" evidence="11">
    <location>
        <begin position="75"/>
        <end position="155"/>
    </location>
</feature>
<evidence type="ECO:0000259" key="10">
    <source>
        <dbReference type="Pfam" id="PF01618"/>
    </source>
</evidence>
<protein>
    <submittedName>
        <fullName evidence="12">DUF2341 domain-containing protein</fullName>
    </submittedName>
</protein>
<feature type="transmembrane region" description="Helical" evidence="8">
    <location>
        <begin position="361"/>
        <end position="380"/>
    </location>
</feature>
<keyword evidence="13" id="KW-1185">Reference proteome</keyword>
<dbReference type="GO" id="GO:0017038">
    <property type="term" value="P:protein import"/>
    <property type="evidence" value="ECO:0007669"/>
    <property type="project" value="TreeGrafter"/>
</dbReference>
<comment type="similarity">
    <text evidence="6">Belongs to the exbB/tolQ family.</text>
</comment>
<dbReference type="SUPFAM" id="SSF49899">
    <property type="entry name" value="Concanavalin A-like lectins/glucanases"/>
    <property type="match status" value="1"/>
</dbReference>
<dbReference type="InterPro" id="IPR002898">
    <property type="entry name" value="MotA_ExbB_proton_chnl"/>
</dbReference>
<evidence type="ECO:0000256" key="2">
    <source>
        <dbReference type="ARBA" id="ARBA00022475"/>
    </source>
</evidence>
<feature type="transmembrane region" description="Helical" evidence="8">
    <location>
        <begin position="469"/>
        <end position="502"/>
    </location>
</feature>
<evidence type="ECO:0000259" key="11">
    <source>
        <dbReference type="Pfam" id="PF10102"/>
    </source>
</evidence>
<evidence type="ECO:0000256" key="3">
    <source>
        <dbReference type="ARBA" id="ARBA00022692"/>
    </source>
</evidence>
<dbReference type="Pfam" id="PF01618">
    <property type="entry name" value="MotA_ExbB"/>
    <property type="match status" value="1"/>
</dbReference>
<organism evidence="12 13">
    <name type="scientific">Ideonella alba</name>
    <dbReference type="NCBI Taxonomy" id="2824118"/>
    <lineage>
        <taxon>Bacteria</taxon>
        <taxon>Pseudomonadati</taxon>
        <taxon>Pseudomonadota</taxon>
        <taxon>Betaproteobacteria</taxon>
        <taxon>Burkholderiales</taxon>
        <taxon>Sphaerotilaceae</taxon>
        <taxon>Ideonella</taxon>
    </lineage>
</organism>
<keyword evidence="5 8" id="KW-0472">Membrane</keyword>
<dbReference type="Gene3D" id="2.60.120.200">
    <property type="match status" value="1"/>
</dbReference>
<dbReference type="PANTHER" id="PTHR30625">
    <property type="entry name" value="PROTEIN TOLQ"/>
    <property type="match status" value="1"/>
</dbReference>
<gene>
    <name evidence="12" type="ORF">KAK03_00505</name>
</gene>
<dbReference type="InterPro" id="IPR050790">
    <property type="entry name" value="ExbB/TolQ_transport"/>
</dbReference>